<proteinExistence type="predicted"/>
<accession>A0A176VDL6</accession>
<organism evidence="2 3">
    <name type="scientific">Marchantia polymorpha subsp. ruderalis</name>
    <dbReference type="NCBI Taxonomy" id="1480154"/>
    <lineage>
        <taxon>Eukaryota</taxon>
        <taxon>Viridiplantae</taxon>
        <taxon>Streptophyta</taxon>
        <taxon>Embryophyta</taxon>
        <taxon>Marchantiophyta</taxon>
        <taxon>Marchantiopsida</taxon>
        <taxon>Marchantiidae</taxon>
        <taxon>Marchantiales</taxon>
        <taxon>Marchantiaceae</taxon>
        <taxon>Marchantia</taxon>
    </lineage>
</organism>
<evidence type="ECO:0000313" key="2">
    <source>
        <dbReference type="EMBL" id="OAE18411.1"/>
    </source>
</evidence>
<comment type="caution">
    <text evidence="2">The sequence shown here is derived from an EMBL/GenBank/DDBJ whole genome shotgun (WGS) entry which is preliminary data.</text>
</comment>
<evidence type="ECO:0000313" key="3">
    <source>
        <dbReference type="Proteomes" id="UP000077202"/>
    </source>
</evidence>
<name>A0A176VDL6_MARPO</name>
<keyword evidence="3" id="KW-1185">Reference proteome</keyword>
<sequence>MDTSIEHEGACGAKNLRNIAVVLKAGSGLFVQELRQSIAGGRGGEFEPEEMNSSLIFKGSGLKVRCGEGVATRSVSDGKWPTAWILSQSVLMQSEGSPLGMTRNCVDTPGPGPPPPPPPPAGPTNFPIQAPCSLSGPTPFGLQTHAVGWVVGRERDVTTRARLVSDDRTAALVVVRKNPKMVRGASVSHDLGPGHLNPRHVGWCLSLVLAVTMVRSRPHQTIHAMSCHIKVATDPANCLQHALCFCSVPPRASCHMAQGDKPAHVAPPRIVYFPGWALFQWTGVPTLRTRACSWQRRVLDFCDETSRRMRVAGRDESGAPESATR</sequence>
<protein>
    <submittedName>
        <fullName evidence="2">Uncharacterized protein</fullName>
    </submittedName>
</protein>
<evidence type="ECO:0000256" key="1">
    <source>
        <dbReference type="SAM" id="MobiDB-lite"/>
    </source>
</evidence>
<gene>
    <name evidence="2" type="ORF">AXG93_3426s1040</name>
</gene>
<feature type="region of interest" description="Disordered" evidence="1">
    <location>
        <begin position="105"/>
        <end position="130"/>
    </location>
</feature>
<dbReference type="EMBL" id="LVLJ01004062">
    <property type="protein sequence ID" value="OAE18411.1"/>
    <property type="molecule type" value="Genomic_DNA"/>
</dbReference>
<dbReference type="AlphaFoldDB" id="A0A176VDL6"/>
<reference evidence="2" key="1">
    <citation type="submission" date="2016-03" db="EMBL/GenBank/DDBJ databases">
        <title>Mechanisms controlling the formation of the plant cell surface in tip-growing cells are functionally conserved among land plants.</title>
        <authorList>
            <person name="Honkanen S."/>
            <person name="Jones V.A."/>
            <person name="Morieri G."/>
            <person name="Champion C."/>
            <person name="Hetherington A.J."/>
            <person name="Kelly S."/>
            <person name="Saint-Marcoux D."/>
            <person name="Proust H."/>
            <person name="Prescott H."/>
            <person name="Dolan L."/>
        </authorList>
    </citation>
    <scope>NUCLEOTIDE SEQUENCE [LARGE SCALE GENOMIC DNA]</scope>
    <source>
        <tissue evidence="2">Whole gametophyte</tissue>
    </source>
</reference>
<dbReference type="Proteomes" id="UP000077202">
    <property type="component" value="Unassembled WGS sequence"/>
</dbReference>
<feature type="compositionally biased region" description="Pro residues" evidence="1">
    <location>
        <begin position="110"/>
        <end position="122"/>
    </location>
</feature>